<reference evidence="23 24" key="1">
    <citation type="journal article" date="2021" name="Nat. Commun.">
        <title>Incipient diploidization of the medicinal plant Perilla within 10,000 years.</title>
        <authorList>
            <person name="Zhang Y."/>
            <person name="Shen Q."/>
            <person name="Leng L."/>
            <person name="Zhang D."/>
            <person name="Chen S."/>
            <person name="Shi Y."/>
            <person name="Ning Z."/>
            <person name="Chen S."/>
        </authorList>
    </citation>
    <scope>NUCLEOTIDE SEQUENCE [LARGE SCALE GENOMIC DNA]</scope>
    <source>
        <strain evidence="24">cv. PC099</strain>
    </source>
</reference>
<keyword evidence="7" id="KW-0433">Leucine-rich repeat</keyword>
<dbReference type="EMBL" id="SDAM02000167">
    <property type="protein sequence ID" value="KAH6826232.1"/>
    <property type="molecule type" value="Genomic_DNA"/>
</dbReference>
<dbReference type="SUPFAM" id="SSF52058">
    <property type="entry name" value="L domain-like"/>
    <property type="match status" value="2"/>
</dbReference>
<keyword evidence="15" id="KW-1133">Transmembrane helix</keyword>
<keyword evidence="24" id="KW-1185">Reference proteome</keyword>
<evidence type="ECO:0000256" key="21">
    <source>
        <dbReference type="PROSITE-ProRule" id="PRU10141"/>
    </source>
</evidence>
<evidence type="ECO:0000256" key="14">
    <source>
        <dbReference type="ARBA" id="ARBA00022840"/>
    </source>
</evidence>
<dbReference type="PROSITE" id="PS00108">
    <property type="entry name" value="PROTEIN_KINASE_ST"/>
    <property type="match status" value="1"/>
</dbReference>
<dbReference type="GO" id="GO:0006952">
    <property type="term" value="P:defense response"/>
    <property type="evidence" value="ECO:0007669"/>
    <property type="project" value="UniProtKB-ARBA"/>
</dbReference>
<evidence type="ECO:0000256" key="7">
    <source>
        <dbReference type="ARBA" id="ARBA00022614"/>
    </source>
</evidence>
<evidence type="ECO:0000256" key="5">
    <source>
        <dbReference type="ARBA" id="ARBA00022527"/>
    </source>
</evidence>
<keyword evidence="5" id="KW-0723">Serine/threonine-protein kinase</keyword>
<dbReference type="FunFam" id="1.10.510.10:FF:000358">
    <property type="entry name" value="Putative leucine-rich repeat receptor-like serine/threonine-protein kinase"/>
    <property type="match status" value="1"/>
</dbReference>
<dbReference type="InterPro" id="IPR008271">
    <property type="entry name" value="Ser/Thr_kinase_AS"/>
</dbReference>
<dbReference type="SUPFAM" id="SSF56112">
    <property type="entry name" value="Protein kinase-like (PK-like)"/>
    <property type="match status" value="1"/>
</dbReference>
<dbReference type="Pfam" id="PF13855">
    <property type="entry name" value="LRR_8"/>
    <property type="match status" value="2"/>
</dbReference>
<evidence type="ECO:0000256" key="16">
    <source>
        <dbReference type="ARBA" id="ARBA00023136"/>
    </source>
</evidence>
<dbReference type="Pfam" id="PF08263">
    <property type="entry name" value="LRRNT_2"/>
    <property type="match status" value="1"/>
</dbReference>
<keyword evidence="8" id="KW-0808">Transferase</keyword>
<feature type="domain" description="Protein kinase" evidence="22">
    <location>
        <begin position="790"/>
        <end position="1073"/>
    </location>
</feature>
<keyword evidence="4" id="KW-1003">Cell membrane</keyword>
<evidence type="ECO:0000256" key="19">
    <source>
        <dbReference type="ARBA" id="ARBA00047899"/>
    </source>
</evidence>
<dbReference type="InterPro" id="IPR051809">
    <property type="entry name" value="Plant_receptor-like_S/T_kinase"/>
</dbReference>
<evidence type="ECO:0000256" key="13">
    <source>
        <dbReference type="ARBA" id="ARBA00022777"/>
    </source>
</evidence>
<dbReference type="PROSITE" id="PS51450">
    <property type="entry name" value="LRR"/>
    <property type="match status" value="1"/>
</dbReference>
<evidence type="ECO:0000313" key="23">
    <source>
        <dbReference type="EMBL" id="KAH6826232.1"/>
    </source>
</evidence>
<dbReference type="InterPro" id="IPR032675">
    <property type="entry name" value="LRR_dom_sf"/>
</dbReference>
<evidence type="ECO:0000259" key="22">
    <source>
        <dbReference type="PROSITE" id="PS50011"/>
    </source>
</evidence>
<dbReference type="SMART" id="SM00365">
    <property type="entry name" value="LRR_SD22"/>
    <property type="match status" value="6"/>
</dbReference>
<dbReference type="InterPro" id="IPR003591">
    <property type="entry name" value="Leu-rich_rpt_typical-subtyp"/>
</dbReference>
<evidence type="ECO:0000313" key="24">
    <source>
        <dbReference type="Proteomes" id="UP001190926"/>
    </source>
</evidence>
<comment type="catalytic activity">
    <reaction evidence="19">
        <text>L-threonyl-[protein] + ATP = O-phospho-L-threonyl-[protein] + ADP + H(+)</text>
        <dbReference type="Rhea" id="RHEA:46608"/>
        <dbReference type="Rhea" id="RHEA-COMP:11060"/>
        <dbReference type="Rhea" id="RHEA-COMP:11605"/>
        <dbReference type="ChEBI" id="CHEBI:15378"/>
        <dbReference type="ChEBI" id="CHEBI:30013"/>
        <dbReference type="ChEBI" id="CHEBI:30616"/>
        <dbReference type="ChEBI" id="CHEBI:61977"/>
        <dbReference type="ChEBI" id="CHEBI:456216"/>
        <dbReference type="EC" id="2.7.11.1"/>
    </reaction>
</comment>
<dbReference type="SMART" id="SM00220">
    <property type="entry name" value="S_TKc"/>
    <property type="match status" value="1"/>
</dbReference>
<dbReference type="GO" id="GO:0005524">
    <property type="term" value="F:ATP binding"/>
    <property type="evidence" value="ECO:0007669"/>
    <property type="project" value="UniProtKB-UniRule"/>
</dbReference>
<dbReference type="Gene3D" id="1.10.510.10">
    <property type="entry name" value="Transferase(Phosphotransferase) domain 1"/>
    <property type="match status" value="1"/>
</dbReference>
<dbReference type="Pfam" id="PF23598">
    <property type="entry name" value="LRR_14"/>
    <property type="match status" value="1"/>
</dbReference>
<keyword evidence="6" id="KW-0597">Phosphoprotein</keyword>
<protein>
    <recommendedName>
        <fullName evidence="3">non-specific serine/threonine protein kinase</fullName>
        <ecNumber evidence="3">2.7.11.1</ecNumber>
    </recommendedName>
</protein>
<evidence type="ECO:0000256" key="18">
    <source>
        <dbReference type="ARBA" id="ARBA00023180"/>
    </source>
</evidence>
<keyword evidence="12 21" id="KW-0547">Nucleotide-binding</keyword>
<dbReference type="InterPro" id="IPR055414">
    <property type="entry name" value="LRR_R13L4/SHOC2-like"/>
</dbReference>
<sequence length="1091" mass="121420">MLLISNTISLTSSKPLIFNFTTDQYSLIAFKNSIIISNPNSTLLKNWSNNTSICRWTGVTCGTKHRRVTALNLSGLGLIGTIPPPLGNLTFLRSLDISSNTFTGFIPSELSKLRRLEKINVGYNNLGGEIPPWLGALPELRHVYLNNNTFSGGIPTSLFNNSRLQNLDMGYNFLDGNVAEEIGNLQSLKTLNLAGNQLRGFMPNGIFNISSLIEIDVRYNRLGGELPNDFCSDNNITPKLKNIYLARNEFYGEIPSNIWRCRELVELELAWNYFNGSIPREIGNLTMLRYLSLRTNMLQGELPREVSNLAFLEVIILSHNSLSGPLPSFLFNMSTLLNLDLAFNQFWGNLPPNMGISLFNLEELRLQNNSLTGSIPSSIANASKLTYLETTYNSFTGFMPNLGDLRHLQRLLIAGNNLRGLGFLSSLTNARFLNLLEVSENPLDGVLPTSIGNLSTSLRMFHAYSCNINGVIPSEIGNLSSLASLYLAENKIEGFIPTTIGNLKQLRRIYVGSNRLQGSIPNVLCQIKNLLELFLYDNMLIGPIPECFGEFKTLITMDLGSNMLNSTLPSNFWDFSSLVNLNLSSNYLSGQISSQIANVKTISFLDMSFNQFFGDIPTSIDACQSLEFLYLSNNKFGGTIPQSLGNVKGLRVLDLSNNNLSGLLPKSLEGLNVLEFFNVSYNMLQGEIPNGGSFVNFTSQSFLHNFALCGATRFQVPPCLENHRGSRSRSLGQLMKYILPPLVSAIMIITMLIRRRRRELVPPFSSHDILSRIAWRRISYLDLVRGTGCFSEANLLGRGSFSSVFKATLFDGLSVAVKVFSLQLEGATKTFDTESEILSAIRHRNLVRIIGCCCNTEFKALILEFMPNGSLEQWLYSDNYCLDLLQGLNVSIDVALALEYLHHGYTFPVVHCDVKPSNVLLDEDMTARLCDFGIAKLFDEGENVIQTKTLATIGYIAPEYGSEGKVSVKGDVYSYGIMLLEIFTRKKPTDDMFSEEMSLKEWVSEALSRNAVSEVTTSEYLVAREDDEQFSAKEECISSIFGVAMQCAAFSPEERMSTAEAAAALKKIKATFLANTKRHHQIKHQVARSRN</sequence>
<proteinExistence type="inferred from homology"/>
<evidence type="ECO:0000256" key="11">
    <source>
        <dbReference type="ARBA" id="ARBA00022737"/>
    </source>
</evidence>
<dbReference type="FunFam" id="3.80.10.10:FF:000317">
    <property type="entry name" value="Inactive leucine-rich repeat receptor-like protein kinase"/>
    <property type="match status" value="1"/>
</dbReference>
<dbReference type="InterPro" id="IPR001611">
    <property type="entry name" value="Leu-rich_rpt"/>
</dbReference>
<keyword evidence="18" id="KW-0325">Glycoprotein</keyword>
<evidence type="ECO:0000256" key="12">
    <source>
        <dbReference type="ARBA" id="ARBA00022741"/>
    </source>
</evidence>
<gene>
    <name evidence="23" type="ORF">C2S53_001669</name>
</gene>
<keyword evidence="11" id="KW-0677">Repeat</keyword>
<dbReference type="InterPro" id="IPR000719">
    <property type="entry name" value="Prot_kinase_dom"/>
</dbReference>
<dbReference type="Pfam" id="PF07714">
    <property type="entry name" value="PK_Tyr_Ser-Thr"/>
    <property type="match status" value="1"/>
</dbReference>
<dbReference type="FunFam" id="3.80.10.10:FF:000095">
    <property type="entry name" value="LRR receptor-like serine/threonine-protein kinase GSO1"/>
    <property type="match status" value="2"/>
</dbReference>
<dbReference type="InterPro" id="IPR013210">
    <property type="entry name" value="LRR_N_plant-typ"/>
</dbReference>
<dbReference type="GO" id="GO:0051707">
    <property type="term" value="P:response to other organism"/>
    <property type="evidence" value="ECO:0007669"/>
    <property type="project" value="UniProtKB-ARBA"/>
</dbReference>
<accession>A0AAD4J2Z0</accession>
<evidence type="ECO:0000256" key="6">
    <source>
        <dbReference type="ARBA" id="ARBA00022553"/>
    </source>
</evidence>
<dbReference type="AlphaFoldDB" id="A0AAD4J2Z0"/>
<evidence type="ECO:0000256" key="17">
    <source>
        <dbReference type="ARBA" id="ARBA00023170"/>
    </source>
</evidence>
<evidence type="ECO:0000256" key="2">
    <source>
        <dbReference type="ARBA" id="ARBA00008684"/>
    </source>
</evidence>
<evidence type="ECO:0000256" key="1">
    <source>
        <dbReference type="ARBA" id="ARBA00004162"/>
    </source>
</evidence>
<comment type="caution">
    <text evidence="23">The sequence shown here is derived from an EMBL/GenBank/DDBJ whole genome shotgun (WGS) entry which is preliminary data.</text>
</comment>
<keyword evidence="16" id="KW-0472">Membrane</keyword>
<dbReference type="GO" id="GO:0005886">
    <property type="term" value="C:plasma membrane"/>
    <property type="evidence" value="ECO:0007669"/>
    <property type="project" value="UniProtKB-SubCell"/>
</dbReference>
<keyword evidence="10" id="KW-0732">Signal</keyword>
<name>A0AAD4J2Z0_PERFH</name>
<evidence type="ECO:0000256" key="8">
    <source>
        <dbReference type="ARBA" id="ARBA00022679"/>
    </source>
</evidence>
<keyword evidence="9" id="KW-0812">Transmembrane</keyword>
<evidence type="ECO:0000256" key="3">
    <source>
        <dbReference type="ARBA" id="ARBA00012513"/>
    </source>
</evidence>
<comment type="similarity">
    <text evidence="2">Belongs to the protein kinase superfamily. Ser/Thr protein kinase family.</text>
</comment>
<dbReference type="SMART" id="SM00369">
    <property type="entry name" value="LRR_TYP"/>
    <property type="match status" value="10"/>
</dbReference>
<dbReference type="InterPro" id="IPR001245">
    <property type="entry name" value="Ser-Thr/Tyr_kinase_cat_dom"/>
</dbReference>
<comment type="subcellular location">
    <subcellularLocation>
        <location evidence="1">Cell membrane</location>
        <topology evidence="1">Single-pass membrane protein</topology>
    </subcellularLocation>
</comment>
<dbReference type="EC" id="2.7.11.1" evidence="3"/>
<dbReference type="InterPro" id="IPR017441">
    <property type="entry name" value="Protein_kinase_ATP_BS"/>
</dbReference>
<evidence type="ECO:0000256" key="20">
    <source>
        <dbReference type="ARBA" id="ARBA00048679"/>
    </source>
</evidence>
<evidence type="ECO:0000256" key="9">
    <source>
        <dbReference type="ARBA" id="ARBA00022692"/>
    </source>
</evidence>
<dbReference type="Gene3D" id="3.30.200.20">
    <property type="entry name" value="Phosphorylase Kinase, domain 1"/>
    <property type="match status" value="1"/>
</dbReference>
<dbReference type="PANTHER" id="PTHR27008">
    <property type="entry name" value="OS04G0122200 PROTEIN"/>
    <property type="match status" value="1"/>
</dbReference>
<dbReference type="Pfam" id="PF00560">
    <property type="entry name" value="LRR_1"/>
    <property type="match status" value="6"/>
</dbReference>
<comment type="catalytic activity">
    <reaction evidence="20">
        <text>L-seryl-[protein] + ATP = O-phospho-L-seryl-[protein] + ADP + H(+)</text>
        <dbReference type="Rhea" id="RHEA:17989"/>
        <dbReference type="Rhea" id="RHEA-COMP:9863"/>
        <dbReference type="Rhea" id="RHEA-COMP:11604"/>
        <dbReference type="ChEBI" id="CHEBI:15378"/>
        <dbReference type="ChEBI" id="CHEBI:29999"/>
        <dbReference type="ChEBI" id="CHEBI:30616"/>
        <dbReference type="ChEBI" id="CHEBI:83421"/>
        <dbReference type="ChEBI" id="CHEBI:456216"/>
        <dbReference type="EC" id="2.7.11.1"/>
    </reaction>
</comment>
<dbReference type="PANTHER" id="PTHR27008:SF585">
    <property type="entry name" value="PROTEIN KINASE DOMAIN-CONTAINING PROTEIN"/>
    <property type="match status" value="1"/>
</dbReference>
<dbReference type="Gene3D" id="3.80.10.10">
    <property type="entry name" value="Ribonuclease Inhibitor"/>
    <property type="match status" value="4"/>
</dbReference>
<dbReference type="PROSITE" id="PS50011">
    <property type="entry name" value="PROTEIN_KINASE_DOM"/>
    <property type="match status" value="1"/>
</dbReference>
<keyword evidence="17" id="KW-0675">Receptor</keyword>
<evidence type="ECO:0000256" key="15">
    <source>
        <dbReference type="ARBA" id="ARBA00022989"/>
    </source>
</evidence>
<evidence type="ECO:0000256" key="4">
    <source>
        <dbReference type="ARBA" id="ARBA00022475"/>
    </source>
</evidence>
<dbReference type="PROSITE" id="PS00107">
    <property type="entry name" value="PROTEIN_KINASE_ATP"/>
    <property type="match status" value="1"/>
</dbReference>
<organism evidence="23 24">
    <name type="scientific">Perilla frutescens var. hirtella</name>
    <name type="common">Perilla citriodora</name>
    <name type="synonym">Perilla setoyensis</name>
    <dbReference type="NCBI Taxonomy" id="608512"/>
    <lineage>
        <taxon>Eukaryota</taxon>
        <taxon>Viridiplantae</taxon>
        <taxon>Streptophyta</taxon>
        <taxon>Embryophyta</taxon>
        <taxon>Tracheophyta</taxon>
        <taxon>Spermatophyta</taxon>
        <taxon>Magnoliopsida</taxon>
        <taxon>eudicotyledons</taxon>
        <taxon>Gunneridae</taxon>
        <taxon>Pentapetalae</taxon>
        <taxon>asterids</taxon>
        <taxon>lamiids</taxon>
        <taxon>Lamiales</taxon>
        <taxon>Lamiaceae</taxon>
        <taxon>Nepetoideae</taxon>
        <taxon>Elsholtzieae</taxon>
        <taxon>Perilla</taxon>
    </lineage>
</organism>
<dbReference type="SUPFAM" id="SSF52047">
    <property type="entry name" value="RNI-like"/>
    <property type="match status" value="1"/>
</dbReference>
<keyword evidence="13" id="KW-0418">Kinase</keyword>
<feature type="binding site" evidence="21">
    <location>
        <position position="818"/>
    </location>
    <ligand>
        <name>ATP</name>
        <dbReference type="ChEBI" id="CHEBI:30616"/>
    </ligand>
</feature>
<dbReference type="Proteomes" id="UP001190926">
    <property type="component" value="Unassembled WGS sequence"/>
</dbReference>
<evidence type="ECO:0000256" key="10">
    <source>
        <dbReference type="ARBA" id="ARBA00022729"/>
    </source>
</evidence>
<dbReference type="GO" id="GO:0004674">
    <property type="term" value="F:protein serine/threonine kinase activity"/>
    <property type="evidence" value="ECO:0007669"/>
    <property type="project" value="UniProtKB-KW"/>
</dbReference>
<dbReference type="InterPro" id="IPR011009">
    <property type="entry name" value="Kinase-like_dom_sf"/>
</dbReference>
<keyword evidence="14 21" id="KW-0067">ATP-binding</keyword>